<evidence type="ECO:0008006" key="3">
    <source>
        <dbReference type="Google" id="ProtNLM"/>
    </source>
</evidence>
<evidence type="ECO:0000313" key="1">
    <source>
        <dbReference type="EMBL" id="MBD1387422.1"/>
    </source>
</evidence>
<comment type="caution">
    <text evidence="1">The sequence shown here is derived from an EMBL/GenBank/DDBJ whole genome shotgun (WGS) entry which is preliminary data.</text>
</comment>
<gene>
    <name evidence="1" type="ORF">IDJ75_19205</name>
</gene>
<evidence type="ECO:0000313" key="2">
    <source>
        <dbReference type="Proteomes" id="UP000618754"/>
    </source>
</evidence>
<dbReference type="EMBL" id="JACWMW010000005">
    <property type="protein sequence ID" value="MBD1387422.1"/>
    <property type="molecule type" value="Genomic_DNA"/>
</dbReference>
<keyword evidence="2" id="KW-1185">Reference proteome</keyword>
<proteinExistence type="predicted"/>
<name>A0ABR7XC75_9SPHI</name>
<accession>A0ABR7XC75</accession>
<reference evidence="1 2" key="1">
    <citation type="submission" date="2020-09" db="EMBL/GenBank/DDBJ databases">
        <title>Novel species of Mucilaginibacter isolated from a glacier on the Tibetan Plateau.</title>
        <authorList>
            <person name="Liu Q."/>
            <person name="Xin Y.-H."/>
        </authorList>
    </citation>
    <scope>NUCLEOTIDE SEQUENCE [LARGE SCALE GENOMIC DNA]</scope>
    <source>
        <strain evidence="1 2">CGMCC 1.13878</strain>
    </source>
</reference>
<dbReference type="Proteomes" id="UP000618754">
    <property type="component" value="Unassembled WGS sequence"/>
</dbReference>
<organism evidence="1 2">
    <name type="scientific">Mucilaginibacter rigui</name>
    <dbReference type="NCBI Taxonomy" id="534635"/>
    <lineage>
        <taxon>Bacteria</taxon>
        <taxon>Pseudomonadati</taxon>
        <taxon>Bacteroidota</taxon>
        <taxon>Sphingobacteriia</taxon>
        <taxon>Sphingobacteriales</taxon>
        <taxon>Sphingobacteriaceae</taxon>
        <taxon>Mucilaginibacter</taxon>
    </lineage>
</organism>
<sequence length="78" mass="8603">MKHEDIITALHKIATTGAAGNLTKDELAKLRSYTLIDIFKPDGKGKKETYGLTKKGRVMLKANIKPEKTEEAEDGDSE</sequence>
<dbReference type="RefSeq" id="WP_191177263.1">
    <property type="nucleotide sequence ID" value="NZ_JACWMW010000005.1"/>
</dbReference>
<protein>
    <recommendedName>
        <fullName evidence="3">ArsR family transcriptional regulator</fullName>
    </recommendedName>
</protein>